<keyword evidence="5 9" id="KW-0521">NADP</keyword>
<evidence type="ECO:0000259" key="11">
    <source>
        <dbReference type="Pfam" id="PF08546"/>
    </source>
</evidence>
<dbReference type="SUPFAM" id="SSF48179">
    <property type="entry name" value="6-phosphogluconate dehydrogenase C-terminal domain-like"/>
    <property type="match status" value="1"/>
</dbReference>
<feature type="domain" description="Ketopantoate reductase C-terminal" evidence="11">
    <location>
        <begin position="179"/>
        <end position="298"/>
    </location>
</feature>
<protein>
    <recommendedName>
        <fullName evidence="4 9">2-dehydropantoate 2-reductase</fullName>
        <ecNumber evidence="3 9">1.1.1.169</ecNumber>
    </recommendedName>
    <alternativeName>
        <fullName evidence="7 9">Ketopantoate reductase</fullName>
    </alternativeName>
</protein>
<dbReference type="EMBL" id="CR522870">
    <property type="protein sequence ID" value="CAG34800.1"/>
    <property type="molecule type" value="Genomic_DNA"/>
</dbReference>
<evidence type="ECO:0000259" key="10">
    <source>
        <dbReference type="Pfam" id="PF02558"/>
    </source>
</evidence>
<evidence type="ECO:0000256" key="2">
    <source>
        <dbReference type="ARBA" id="ARBA00007870"/>
    </source>
</evidence>
<dbReference type="KEGG" id="dps:DP0071"/>
<dbReference type="InterPro" id="IPR050838">
    <property type="entry name" value="Ketopantoate_reductase"/>
</dbReference>
<dbReference type="InterPro" id="IPR013752">
    <property type="entry name" value="KPA_reductase"/>
</dbReference>
<dbReference type="eggNOG" id="COG1893">
    <property type="taxonomic scope" value="Bacteria"/>
</dbReference>
<dbReference type="Pfam" id="PF08546">
    <property type="entry name" value="ApbA_C"/>
    <property type="match status" value="1"/>
</dbReference>
<evidence type="ECO:0000256" key="9">
    <source>
        <dbReference type="RuleBase" id="RU362068"/>
    </source>
</evidence>
<dbReference type="NCBIfam" id="TIGR00745">
    <property type="entry name" value="apbA_panE"/>
    <property type="match status" value="1"/>
</dbReference>
<evidence type="ECO:0000256" key="7">
    <source>
        <dbReference type="ARBA" id="ARBA00032024"/>
    </source>
</evidence>
<dbReference type="EC" id="1.1.1.169" evidence="3 9"/>
<dbReference type="GO" id="GO:0015940">
    <property type="term" value="P:pantothenate biosynthetic process"/>
    <property type="evidence" value="ECO:0007669"/>
    <property type="project" value="UniProtKB-UniPathway"/>
</dbReference>
<dbReference type="SUPFAM" id="SSF51735">
    <property type="entry name" value="NAD(P)-binding Rossmann-fold domains"/>
    <property type="match status" value="1"/>
</dbReference>
<evidence type="ECO:0000256" key="8">
    <source>
        <dbReference type="ARBA" id="ARBA00048793"/>
    </source>
</evidence>
<dbReference type="GO" id="GO:0008677">
    <property type="term" value="F:2-dehydropantoate 2-reductase activity"/>
    <property type="evidence" value="ECO:0007669"/>
    <property type="project" value="UniProtKB-EC"/>
</dbReference>
<dbReference type="PANTHER" id="PTHR43765">
    <property type="entry name" value="2-DEHYDROPANTOATE 2-REDUCTASE-RELATED"/>
    <property type="match status" value="1"/>
</dbReference>
<dbReference type="InterPro" id="IPR036291">
    <property type="entry name" value="NAD(P)-bd_dom_sf"/>
</dbReference>
<dbReference type="InterPro" id="IPR008927">
    <property type="entry name" value="6-PGluconate_DH-like_C_sf"/>
</dbReference>
<dbReference type="UniPathway" id="UPA00028">
    <property type="reaction ID" value="UER00004"/>
</dbReference>
<dbReference type="PANTHER" id="PTHR43765:SF2">
    <property type="entry name" value="2-DEHYDROPANTOATE 2-REDUCTASE"/>
    <property type="match status" value="1"/>
</dbReference>
<dbReference type="GO" id="GO:0005737">
    <property type="term" value="C:cytoplasm"/>
    <property type="evidence" value="ECO:0007669"/>
    <property type="project" value="TreeGrafter"/>
</dbReference>
<dbReference type="Gene3D" id="3.40.50.720">
    <property type="entry name" value="NAD(P)-binding Rossmann-like Domain"/>
    <property type="match status" value="1"/>
</dbReference>
<dbReference type="RefSeq" id="WP_011187316.1">
    <property type="nucleotide sequence ID" value="NC_006138.1"/>
</dbReference>
<reference evidence="13" key="1">
    <citation type="journal article" date="2004" name="Environ. Microbiol.">
        <title>The genome of Desulfotalea psychrophila, a sulfate-reducing bacterium from permanently cold Arctic sediments.</title>
        <authorList>
            <person name="Rabus R."/>
            <person name="Ruepp A."/>
            <person name="Frickey T."/>
            <person name="Rattei T."/>
            <person name="Fartmann B."/>
            <person name="Stark M."/>
            <person name="Bauer M."/>
            <person name="Zibat A."/>
            <person name="Lombardot T."/>
            <person name="Becker I."/>
            <person name="Amann J."/>
            <person name="Gellner K."/>
            <person name="Teeling H."/>
            <person name="Leuschner W.D."/>
            <person name="Gloeckner F.-O."/>
            <person name="Lupas A.N."/>
            <person name="Amann R."/>
            <person name="Klenk H.-P."/>
        </authorList>
    </citation>
    <scope>NUCLEOTIDE SEQUENCE [LARGE SCALE GENOMIC DNA]</scope>
    <source>
        <strain evidence="13">DSM 12343 / LSv54</strain>
    </source>
</reference>
<comment type="function">
    <text evidence="9">Catalyzes the NADPH-dependent reduction of ketopantoate into pantoic acid.</text>
</comment>
<dbReference type="OrthoDB" id="5333395at2"/>
<dbReference type="InterPro" id="IPR013332">
    <property type="entry name" value="KPR_N"/>
</dbReference>
<dbReference type="Proteomes" id="UP000000602">
    <property type="component" value="Chromosome"/>
</dbReference>
<gene>
    <name evidence="12" type="ordered locus">DP0071</name>
</gene>
<evidence type="ECO:0000256" key="5">
    <source>
        <dbReference type="ARBA" id="ARBA00022857"/>
    </source>
</evidence>
<dbReference type="GO" id="GO:0050661">
    <property type="term" value="F:NADP binding"/>
    <property type="evidence" value="ECO:0007669"/>
    <property type="project" value="TreeGrafter"/>
</dbReference>
<dbReference type="InterPro" id="IPR013328">
    <property type="entry name" value="6PGD_dom2"/>
</dbReference>
<evidence type="ECO:0000256" key="6">
    <source>
        <dbReference type="ARBA" id="ARBA00023002"/>
    </source>
</evidence>
<dbReference type="InterPro" id="IPR003710">
    <property type="entry name" value="ApbA"/>
</dbReference>
<keyword evidence="6 9" id="KW-0560">Oxidoreductase</keyword>
<evidence type="ECO:0000256" key="4">
    <source>
        <dbReference type="ARBA" id="ARBA00019465"/>
    </source>
</evidence>
<dbReference type="STRING" id="177439.DP0071"/>
<accession>Q6AS75</accession>
<keyword evidence="9" id="KW-0566">Pantothenate biosynthesis</keyword>
<evidence type="ECO:0000256" key="3">
    <source>
        <dbReference type="ARBA" id="ARBA00013014"/>
    </source>
</evidence>
<feature type="domain" description="Ketopantoate reductase N-terminal" evidence="10">
    <location>
        <begin position="3"/>
        <end position="148"/>
    </location>
</feature>
<name>Q6AS75_DESPS</name>
<evidence type="ECO:0000313" key="13">
    <source>
        <dbReference type="Proteomes" id="UP000000602"/>
    </source>
</evidence>
<dbReference type="AlphaFoldDB" id="Q6AS75"/>
<dbReference type="Pfam" id="PF02558">
    <property type="entry name" value="ApbA"/>
    <property type="match status" value="1"/>
</dbReference>
<keyword evidence="13" id="KW-1185">Reference proteome</keyword>
<sequence>MKIVIIGPGSMGLLIASKLALAGNEPLLLDYRQERAERLNQTGIIYQNRQDKQICRPKFISQPRNLTNIDALIFCVKSYSLSQSLQFCQPLLERCSLALFMQNGISHLQPRRPDHVSAAFASTTEGAYLVEPGHIYHAGQGITKIGFLANAPEKSQRLLKELITELNSSGLKSEESKTIEEVVWSKLLVNIGINGLTAIYNCTNGELLKRPEAQARMKRAVTEAEEVARAIGIKLPPDPLEQVRAVCRATENNISSMLQDIRAGRSTEIRAINVALLEIATQHGIACPENALIVSEVLRKEALRLEL</sequence>
<evidence type="ECO:0000256" key="1">
    <source>
        <dbReference type="ARBA" id="ARBA00004994"/>
    </source>
</evidence>
<evidence type="ECO:0000313" key="12">
    <source>
        <dbReference type="EMBL" id="CAG34800.1"/>
    </source>
</evidence>
<organism evidence="12 13">
    <name type="scientific">Desulfotalea psychrophila (strain LSv54 / DSM 12343)</name>
    <dbReference type="NCBI Taxonomy" id="177439"/>
    <lineage>
        <taxon>Bacteria</taxon>
        <taxon>Pseudomonadati</taxon>
        <taxon>Thermodesulfobacteriota</taxon>
        <taxon>Desulfobulbia</taxon>
        <taxon>Desulfobulbales</taxon>
        <taxon>Desulfocapsaceae</taxon>
        <taxon>Desulfotalea</taxon>
    </lineage>
</organism>
<comment type="similarity">
    <text evidence="2 9">Belongs to the ketopantoate reductase family.</text>
</comment>
<comment type="catalytic activity">
    <reaction evidence="8 9">
        <text>(R)-pantoate + NADP(+) = 2-dehydropantoate + NADPH + H(+)</text>
        <dbReference type="Rhea" id="RHEA:16233"/>
        <dbReference type="ChEBI" id="CHEBI:11561"/>
        <dbReference type="ChEBI" id="CHEBI:15378"/>
        <dbReference type="ChEBI" id="CHEBI:15980"/>
        <dbReference type="ChEBI" id="CHEBI:57783"/>
        <dbReference type="ChEBI" id="CHEBI:58349"/>
        <dbReference type="EC" id="1.1.1.169"/>
    </reaction>
</comment>
<dbReference type="Gene3D" id="1.10.1040.10">
    <property type="entry name" value="N-(1-d-carboxylethyl)-l-norvaline Dehydrogenase, domain 2"/>
    <property type="match status" value="1"/>
</dbReference>
<proteinExistence type="inferred from homology"/>
<comment type="pathway">
    <text evidence="1 9">Cofactor biosynthesis; (R)-pantothenate biosynthesis; (R)-pantoate from 3-methyl-2-oxobutanoate: step 2/2.</text>
</comment>
<dbReference type="HOGENOM" id="CLU_031468_0_0_7"/>